<organism evidence="3 4">
    <name type="scientific">Chitinophaga skermanii</name>
    <dbReference type="NCBI Taxonomy" id="331697"/>
    <lineage>
        <taxon>Bacteria</taxon>
        <taxon>Pseudomonadati</taxon>
        <taxon>Bacteroidota</taxon>
        <taxon>Chitinophagia</taxon>
        <taxon>Chitinophagales</taxon>
        <taxon>Chitinophagaceae</taxon>
        <taxon>Chitinophaga</taxon>
    </lineage>
</organism>
<dbReference type="Pfam" id="PF13568">
    <property type="entry name" value="OMP_b-brl_2"/>
    <property type="match status" value="1"/>
</dbReference>
<feature type="signal peptide" evidence="1">
    <location>
        <begin position="1"/>
        <end position="24"/>
    </location>
</feature>
<comment type="caution">
    <text evidence="3">The sequence shown here is derived from an EMBL/GenBank/DDBJ whole genome shotgun (WGS) entry which is preliminary data.</text>
</comment>
<dbReference type="AlphaFoldDB" id="A0A327Q328"/>
<proteinExistence type="predicted"/>
<gene>
    <name evidence="3" type="ORF">LX64_04754</name>
</gene>
<sequence>MNTYRMIQKSLLLLAFIPVYSVKAQVSFGLEAGYTGSKMTLEGNYPGLTNIQNTTNTLSGWHADVQLNIPVYKGLYVQPVIRYTTKGAKLTSESINPEVYTPVGQKLQLHYVELPVNLVYRQPVGNAGRVFVGAGPYAGLGVGGNYKYTVNYNGGVVTNNNRSVKFRREGGSDPTKMYLYPWDFGLNFLVGFEFKSLLTIGANYSLGLNDIDHNKMTTTKNQYVGVSLGVFLSREDY</sequence>
<dbReference type="Proteomes" id="UP000249547">
    <property type="component" value="Unassembled WGS sequence"/>
</dbReference>
<protein>
    <submittedName>
        <fullName evidence="3">Outer membrane protein with beta-barrel domain</fullName>
    </submittedName>
</protein>
<name>A0A327Q328_9BACT</name>
<evidence type="ECO:0000313" key="3">
    <source>
        <dbReference type="EMBL" id="RAI98769.1"/>
    </source>
</evidence>
<feature type="chain" id="PRO_5016457141" evidence="1">
    <location>
        <begin position="25"/>
        <end position="237"/>
    </location>
</feature>
<evidence type="ECO:0000313" key="4">
    <source>
        <dbReference type="Proteomes" id="UP000249547"/>
    </source>
</evidence>
<dbReference type="InterPro" id="IPR025665">
    <property type="entry name" value="Beta-barrel_OMP_2"/>
</dbReference>
<feature type="domain" description="Outer membrane protein beta-barrel" evidence="2">
    <location>
        <begin position="26"/>
        <end position="212"/>
    </location>
</feature>
<keyword evidence="1" id="KW-0732">Signal</keyword>
<dbReference type="EMBL" id="QLLL01000011">
    <property type="protein sequence ID" value="RAI98769.1"/>
    <property type="molecule type" value="Genomic_DNA"/>
</dbReference>
<reference evidence="3 4" key="1">
    <citation type="submission" date="2018-06" db="EMBL/GenBank/DDBJ databases">
        <title>Genomic Encyclopedia of Archaeal and Bacterial Type Strains, Phase II (KMG-II): from individual species to whole genera.</title>
        <authorList>
            <person name="Goeker M."/>
        </authorList>
    </citation>
    <scope>NUCLEOTIDE SEQUENCE [LARGE SCALE GENOMIC DNA]</scope>
    <source>
        <strain evidence="3 4">DSM 23857</strain>
    </source>
</reference>
<evidence type="ECO:0000256" key="1">
    <source>
        <dbReference type="SAM" id="SignalP"/>
    </source>
</evidence>
<accession>A0A327Q328</accession>
<evidence type="ECO:0000259" key="2">
    <source>
        <dbReference type="Pfam" id="PF13568"/>
    </source>
</evidence>
<keyword evidence="4" id="KW-1185">Reference proteome</keyword>